<dbReference type="InterPro" id="IPR036047">
    <property type="entry name" value="F-box-like_dom_sf"/>
</dbReference>
<sequence length="555" mass="64171">MFKKALKRLHIIRQYDEHEGEVTASSSTSHKKNPFQQSPSNTTIPQKSSFLNLPLDIFNLIIQSLSYSDLICLSLTTKLLRHVCPPSVPGDPPEPQCISLAYSRCLFPKPSGLKTYSTGWGTCSYCSQKLCHPSCESALFLDHRTGVFYPAPLYPFHIAVPAPTASFSETSGCQKHFLPGHTPTPWDNSPPENFEKPMYKTIWCEHHRCPVSLMKDNYNEEDVPTGAYRFYGDYYARGNWARARNGTPKRHPEPPFTVPHTKFLAGYRKTPIFTKEVEHHRIQRDPLEQMDNVVKFYKLNLNNGIDSAFDPYRDQDPIDEKFFYDTLCRHCFLPIRRFDPLGNFWTRHTCTCIPPLRFSYGKPKPSYRPTLTKLGCHDCGVVSVKFTIIEAFTPAPAYDSHVQFFLVLASEMEIKTVRIMPGNHTIQRLTLSRPEKAQQALEIVRYEPILPLRPRPKCGFQDLPIPIINRILFYMLYNTRYRKPRYIPEARRLIFEGRPHWNWLNHANMPIGTCSQCRGFRELDQDIRARSTWRCTQDCNYGFHMFMTKGGIGGL</sequence>
<proteinExistence type="predicted"/>
<evidence type="ECO:0000259" key="2">
    <source>
        <dbReference type="Pfam" id="PF00646"/>
    </source>
</evidence>
<comment type="caution">
    <text evidence="3">The sequence shown here is derived from an EMBL/GenBank/DDBJ whole genome shotgun (WGS) entry which is preliminary data.</text>
</comment>
<reference evidence="3 4" key="1">
    <citation type="submission" date="2019-10" db="EMBL/GenBank/DDBJ databases">
        <authorList>
            <person name="Palmer J.M."/>
        </authorList>
    </citation>
    <scope>NUCLEOTIDE SEQUENCE [LARGE SCALE GENOMIC DNA]</scope>
    <source>
        <strain evidence="3 4">TWF730</strain>
    </source>
</reference>
<feature type="domain" description="F-box" evidence="2">
    <location>
        <begin position="50"/>
        <end position="84"/>
    </location>
</feature>
<dbReference type="InterPro" id="IPR001810">
    <property type="entry name" value="F-box_dom"/>
</dbReference>
<dbReference type="AlphaFoldDB" id="A0AAV9UX60"/>
<evidence type="ECO:0000256" key="1">
    <source>
        <dbReference type="SAM" id="MobiDB-lite"/>
    </source>
</evidence>
<feature type="region of interest" description="Disordered" evidence="1">
    <location>
        <begin position="20"/>
        <end position="43"/>
    </location>
</feature>
<evidence type="ECO:0000313" key="3">
    <source>
        <dbReference type="EMBL" id="KAK6349353.1"/>
    </source>
</evidence>
<dbReference type="Pfam" id="PF00646">
    <property type="entry name" value="F-box"/>
    <property type="match status" value="1"/>
</dbReference>
<gene>
    <name evidence="3" type="ORF">TWF730_010101</name>
</gene>
<accession>A0AAV9UX60</accession>
<evidence type="ECO:0000313" key="4">
    <source>
        <dbReference type="Proteomes" id="UP001373714"/>
    </source>
</evidence>
<organism evidence="3 4">
    <name type="scientific">Orbilia blumenaviensis</name>
    <dbReference type="NCBI Taxonomy" id="1796055"/>
    <lineage>
        <taxon>Eukaryota</taxon>
        <taxon>Fungi</taxon>
        <taxon>Dikarya</taxon>
        <taxon>Ascomycota</taxon>
        <taxon>Pezizomycotina</taxon>
        <taxon>Orbiliomycetes</taxon>
        <taxon>Orbiliales</taxon>
        <taxon>Orbiliaceae</taxon>
        <taxon>Orbilia</taxon>
    </lineage>
</organism>
<protein>
    <recommendedName>
        <fullName evidence="2">F-box domain-containing protein</fullName>
    </recommendedName>
</protein>
<name>A0AAV9UX60_9PEZI</name>
<feature type="compositionally biased region" description="Polar residues" evidence="1">
    <location>
        <begin position="23"/>
        <end position="43"/>
    </location>
</feature>
<dbReference type="SUPFAM" id="SSF81383">
    <property type="entry name" value="F-box domain"/>
    <property type="match status" value="1"/>
</dbReference>
<keyword evidence="4" id="KW-1185">Reference proteome</keyword>
<dbReference type="EMBL" id="JAVHNS010000007">
    <property type="protein sequence ID" value="KAK6349353.1"/>
    <property type="molecule type" value="Genomic_DNA"/>
</dbReference>
<dbReference type="Proteomes" id="UP001373714">
    <property type="component" value="Unassembled WGS sequence"/>
</dbReference>